<organism evidence="13 14">
    <name type="scientific">Candidatus Sneabacter namystus</name>
    <dbReference type="NCBI Taxonomy" id="2601646"/>
    <lineage>
        <taxon>Bacteria</taxon>
        <taxon>Pseudomonadati</taxon>
        <taxon>Pseudomonadota</taxon>
        <taxon>Alphaproteobacteria</taxon>
        <taxon>Rickettsiales</taxon>
        <taxon>Rickettsiaceae</taxon>
        <taxon>Rickettsieae</taxon>
        <taxon>Candidatus Sneabacter</taxon>
    </lineage>
</organism>
<evidence type="ECO:0000256" key="5">
    <source>
        <dbReference type="ARBA" id="ARBA00022845"/>
    </source>
</evidence>
<comment type="subunit">
    <text evidence="11">Part of the 50S ribosomal subunit.</text>
</comment>
<keyword evidence="3 11" id="KW-0820">tRNA-binding</keyword>
<keyword evidence="2 11" id="KW-0678">Repressor</keyword>
<evidence type="ECO:0000256" key="10">
    <source>
        <dbReference type="ARBA" id="ARBA00059110"/>
    </source>
</evidence>
<dbReference type="PANTHER" id="PTHR36427">
    <property type="entry name" value="54S RIBOSOMAL PROTEIN L1, MITOCHONDRIAL"/>
    <property type="match status" value="1"/>
</dbReference>
<name>A0A5C0UI15_9RICK</name>
<dbReference type="OrthoDB" id="9803740at2"/>
<dbReference type="KEGG" id="snay:FZC37_02250"/>
<dbReference type="NCBIfam" id="TIGR01169">
    <property type="entry name" value="rplA_bact"/>
    <property type="match status" value="1"/>
</dbReference>
<evidence type="ECO:0000256" key="2">
    <source>
        <dbReference type="ARBA" id="ARBA00022491"/>
    </source>
</evidence>
<dbReference type="GO" id="GO:0019843">
    <property type="term" value="F:rRNA binding"/>
    <property type="evidence" value="ECO:0007669"/>
    <property type="project" value="UniProtKB-UniRule"/>
</dbReference>
<reference evidence="13 14" key="1">
    <citation type="submission" date="2019-08" db="EMBL/GenBank/DDBJ databases">
        <title>Highly reduced genomes of protist endosymbionts show evolutionary convergence.</title>
        <authorList>
            <person name="George E."/>
            <person name="Husnik F."/>
            <person name="Tashyreva D."/>
            <person name="Prokopchuk G."/>
            <person name="Horak A."/>
            <person name="Kwong W.K."/>
            <person name="Lukes J."/>
            <person name="Keeling P.J."/>
        </authorList>
    </citation>
    <scope>NUCLEOTIDE SEQUENCE [LARGE SCALE GENOMIC DNA]</scope>
    <source>
        <strain evidence="13">1621</strain>
    </source>
</reference>
<dbReference type="GO" id="GO:0006412">
    <property type="term" value="P:translation"/>
    <property type="evidence" value="ECO:0007669"/>
    <property type="project" value="UniProtKB-UniRule"/>
</dbReference>
<dbReference type="InterPro" id="IPR023674">
    <property type="entry name" value="Ribosomal_uL1-like"/>
</dbReference>
<keyword evidence="7 11" id="KW-0689">Ribosomal protein</keyword>
<comment type="similarity">
    <text evidence="1 11 12">Belongs to the universal ribosomal protein uL1 family.</text>
</comment>
<proteinExistence type="inferred from homology"/>
<sequence length="227" mass="23598">MKATAAIISSAKSCSVLDAIDAIQKSAFVKFDSTLEVALKLGIDAKQSNQSVRGVVSLPGGTGKSIRVAVICKDPSAVSVANADIVGSNDLIDEISAGVINFDVCIATPEMMGQLGRVAKILGPKGLMPNPKLGTVATDIVKAVNNAKSGQVEFRSDRGGSVCVGVGKLSFSKEILAENVKVLVDAVLQAKPSSTKGEYLKRMFLSSTMGKSVRIDISEILSSKNKA</sequence>
<dbReference type="InterPro" id="IPR016095">
    <property type="entry name" value="Ribosomal_uL1_3-a/b-sand"/>
</dbReference>
<dbReference type="GO" id="GO:0015934">
    <property type="term" value="C:large ribosomal subunit"/>
    <property type="evidence" value="ECO:0007669"/>
    <property type="project" value="InterPro"/>
</dbReference>
<dbReference type="InterPro" id="IPR002143">
    <property type="entry name" value="Ribosomal_uL1"/>
</dbReference>
<dbReference type="FunFam" id="3.40.50.790:FF:000001">
    <property type="entry name" value="50S ribosomal protein L1"/>
    <property type="match status" value="1"/>
</dbReference>
<dbReference type="PANTHER" id="PTHR36427:SF3">
    <property type="entry name" value="LARGE RIBOSOMAL SUBUNIT PROTEIN UL1M"/>
    <property type="match status" value="1"/>
</dbReference>
<evidence type="ECO:0000256" key="11">
    <source>
        <dbReference type="HAMAP-Rule" id="MF_01318"/>
    </source>
</evidence>
<dbReference type="Pfam" id="PF00687">
    <property type="entry name" value="Ribosomal_L1"/>
    <property type="match status" value="1"/>
</dbReference>
<dbReference type="EMBL" id="CP043312">
    <property type="protein sequence ID" value="QEK39738.1"/>
    <property type="molecule type" value="Genomic_DNA"/>
</dbReference>
<evidence type="ECO:0000256" key="4">
    <source>
        <dbReference type="ARBA" id="ARBA00022730"/>
    </source>
</evidence>
<evidence type="ECO:0000256" key="7">
    <source>
        <dbReference type="ARBA" id="ARBA00022980"/>
    </source>
</evidence>
<evidence type="ECO:0000313" key="14">
    <source>
        <dbReference type="Proteomes" id="UP000323844"/>
    </source>
</evidence>
<dbReference type="GO" id="GO:0006417">
    <property type="term" value="P:regulation of translation"/>
    <property type="evidence" value="ECO:0007669"/>
    <property type="project" value="UniProtKB-KW"/>
</dbReference>
<evidence type="ECO:0000256" key="1">
    <source>
        <dbReference type="ARBA" id="ARBA00010531"/>
    </source>
</evidence>
<dbReference type="InterPro" id="IPR005878">
    <property type="entry name" value="Ribosom_uL1_bac-type"/>
</dbReference>
<dbReference type="InterPro" id="IPR028364">
    <property type="entry name" value="Ribosomal_uL1/biogenesis"/>
</dbReference>
<dbReference type="Gene3D" id="3.30.190.20">
    <property type="match status" value="1"/>
</dbReference>
<evidence type="ECO:0000256" key="6">
    <source>
        <dbReference type="ARBA" id="ARBA00022884"/>
    </source>
</evidence>
<dbReference type="InterPro" id="IPR023673">
    <property type="entry name" value="Ribosomal_uL1_CS"/>
</dbReference>
<keyword evidence="4 11" id="KW-0699">rRNA-binding</keyword>
<keyword evidence="14" id="KW-1185">Reference proteome</keyword>
<evidence type="ECO:0000256" key="3">
    <source>
        <dbReference type="ARBA" id="ARBA00022555"/>
    </source>
</evidence>
<keyword evidence="6 11" id="KW-0694">RNA-binding</keyword>
<evidence type="ECO:0000313" key="13">
    <source>
        <dbReference type="EMBL" id="QEK39738.1"/>
    </source>
</evidence>
<dbReference type="GO" id="GO:0000049">
    <property type="term" value="F:tRNA binding"/>
    <property type="evidence" value="ECO:0007669"/>
    <property type="project" value="UniProtKB-KW"/>
</dbReference>
<dbReference type="CDD" id="cd00403">
    <property type="entry name" value="Ribosomal_L1"/>
    <property type="match status" value="1"/>
</dbReference>
<dbReference type="Gene3D" id="3.40.50.790">
    <property type="match status" value="1"/>
</dbReference>
<comment type="function">
    <text evidence="10 11">Protein L1 is also a translational repressor protein, it controls the translation of the L11 operon by binding to its mRNA.</text>
</comment>
<evidence type="ECO:0000256" key="8">
    <source>
        <dbReference type="ARBA" id="ARBA00023274"/>
    </source>
</evidence>
<accession>A0A5C0UI15</accession>
<dbReference type="AlphaFoldDB" id="A0A5C0UI15"/>
<gene>
    <name evidence="11 13" type="primary">rplA</name>
    <name evidence="13" type="ORF">FZC37_02250</name>
</gene>
<dbReference type="PIRSF" id="PIRSF002155">
    <property type="entry name" value="Ribosomal_L1"/>
    <property type="match status" value="1"/>
</dbReference>
<dbReference type="SUPFAM" id="SSF56808">
    <property type="entry name" value="Ribosomal protein L1"/>
    <property type="match status" value="1"/>
</dbReference>
<dbReference type="PROSITE" id="PS01199">
    <property type="entry name" value="RIBOSOMAL_L1"/>
    <property type="match status" value="1"/>
</dbReference>
<keyword evidence="5 11" id="KW-0810">Translation regulation</keyword>
<keyword evidence="8 11" id="KW-0687">Ribonucleoprotein</keyword>
<comment type="function">
    <text evidence="11">Binds directly to 23S rRNA. The L1 stalk is quite mobile in the ribosome, and is involved in E site tRNA release.</text>
</comment>
<dbReference type="GO" id="GO:0003735">
    <property type="term" value="F:structural constituent of ribosome"/>
    <property type="evidence" value="ECO:0007669"/>
    <property type="project" value="InterPro"/>
</dbReference>
<evidence type="ECO:0000256" key="12">
    <source>
        <dbReference type="RuleBase" id="RU000659"/>
    </source>
</evidence>
<protein>
    <recommendedName>
        <fullName evidence="9 11">Large ribosomal subunit protein uL1</fullName>
    </recommendedName>
</protein>
<dbReference type="HAMAP" id="MF_01318_B">
    <property type="entry name" value="Ribosomal_uL1_B"/>
    <property type="match status" value="1"/>
</dbReference>
<evidence type="ECO:0000256" key="9">
    <source>
        <dbReference type="ARBA" id="ARBA00035241"/>
    </source>
</evidence>
<dbReference type="Proteomes" id="UP000323844">
    <property type="component" value="Chromosome"/>
</dbReference>